<sequence>MDKRPDFVFPTTTGTFVAGQNGRVNLSERRSAGGFLENPSKSGFSHRTKVDSNPAQDLMRGNWGENILSQTFFGPENTRVIQNNVRREVYERSGDKKWVIDDQSADELQIVMRSIFLQNAKNLDYNIPGQVSDLNDLVIEWCVPRILSEIGMYQYYLNDISKLPIPISHPVSQSSAGTKSLPFRKFM</sequence>
<organism evidence="2">
    <name type="scientific">viral metagenome</name>
    <dbReference type="NCBI Taxonomy" id="1070528"/>
    <lineage>
        <taxon>unclassified sequences</taxon>
        <taxon>metagenomes</taxon>
        <taxon>organismal metagenomes</taxon>
    </lineage>
</organism>
<proteinExistence type="predicted"/>
<feature type="domain" description="Minor capsid protein P8 central region" evidence="1">
    <location>
        <begin position="65"/>
        <end position="183"/>
    </location>
</feature>
<dbReference type="AlphaFoldDB" id="A0A6C0HF16"/>
<dbReference type="EMBL" id="MN739944">
    <property type="protein sequence ID" value="QHT79034.1"/>
    <property type="molecule type" value="Genomic_DNA"/>
</dbReference>
<evidence type="ECO:0000259" key="1">
    <source>
        <dbReference type="Pfam" id="PF19065"/>
    </source>
</evidence>
<accession>A0A6C0HF16</accession>
<protein>
    <recommendedName>
        <fullName evidence="1">Minor capsid protein P8 central region domain-containing protein</fullName>
    </recommendedName>
</protein>
<dbReference type="Pfam" id="PF19065">
    <property type="entry name" value="P8_CR"/>
    <property type="match status" value="1"/>
</dbReference>
<evidence type="ECO:0000313" key="2">
    <source>
        <dbReference type="EMBL" id="QHT79034.1"/>
    </source>
</evidence>
<dbReference type="InterPro" id="IPR043916">
    <property type="entry name" value="P8_CR"/>
</dbReference>
<reference evidence="2" key="1">
    <citation type="journal article" date="2020" name="Nature">
        <title>Giant virus diversity and host interactions through global metagenomics.</title>
        <authorList>
            <person name="Schulz F."/>
            <person name="Roux S."/>
            <person name="Paez-Espino D."/>
            <person name="Jungbluth S."/>
            <person name="Walsh D.A."/>
            <person name="Denef V.J."/>
            <person name="McMahon K.D."/>
            <person name="Konstantinidis K.T."/>
            <person name="Eloe-Fadrosh E.A."/>
            <person name="Kyrpides N.C."/>
            <person name="Woyke T."/>
        </authorList>
    </citation>
    <scope>NUCLEOTIDE SEQUENCE</scope>
    <source>
        <strain evidence="2">GVMAG-M-3300023179-97</strain>
    </source>
</reference>
<name>A0A6C0HF16_9ZZZZ</name>